<dbReference type="EMBL" id="CM003099">
    <property type="protein sequence ID" value="KUI66086.1"/>
    <property type="molecule type" value="Genomic_DNA"/>
</dbReference>
<gene>
    <name evidence="1" type="ORF">VM1G_11418</name>
</gene>
<organism evidence="1 2">
    <name type="scientific">Cytospora mali</name>
    <name type="common">Apple Valsa canker fungus</name>
    <name type="synonym">Valsa mali</name>
    <dbReference type="NCBI Taxonomy" id="578113"/>
    <lineage>
        <taxon>Eukaryota</taxon>
        <taxon>Fungi</taxon>
        <taxon>Dikarya</taxon>
        <taxon>Ascomycota</taxon>
        <taxon>Pezizomycotina</taxon>
        <taxon>Sordariomycetes</taxon>
        <taxon>Sordariomycetidae</taxon>
        <taxon>Diaporthales</taxon>
        <taxon>Cytosporaceae</taxon>
        <taxon>Cytospora</taxon>
    </lineage>
</organism>
<sequence length="243" mass="27550">MEGKKKARLLAVPLELLIYIWSHLPNHDIKSLRLACSYFHETASLRLERILLSDNSRNIDVFCALATHEVYRRQIKELIYDDARLGDYKYVTDILAKVPEHGISRFIIDTNQLLIGINSTIFEKPCAEYNNLATLLRQPGFERIDLALAVGGQEHTGWASLRGGWSRRALAGATDLKHLDRHFVPLRMVFPVDRWSHLSHFGLGHFIVKLPDLTSVLGALPGLRSIELVGLLFSEGHHMALLE</sequence>
<evidence type="ECO:0000313" key="1">
    <source>
        <dbReference type="EMBL" id="KUI66086.1"/>
    </source>
</evidence>
<proteinExistence type="predicted"/>
<accession>A0A194VPG6</accession>
<keyword evidence="2" id="KW-1185">Reference proteome</keyword>
<protein>
    <recommendedName>
        <fullName evidence="3">F-box domain-containing protein</fullName>
    </recommendedName>
</protein>
<dbReference type="OrthoDB" id="5422579at2759"/>
<dbReference type="Proteomes" id="UP000078559">
    <property type="component" value="Chromosome 2"/>
</dbReference>
<dbReference type="InterPro" id="IPR036047">
    <property type="entry name" value="F-box-like_dom_sf"/>
</dbReference>
<evidence type="ECO:0008006" key="3">
    <source>
        <dbReference type="Google" id="ProtNLM"/>
    </source>
</evidence>
<reference evidence="1" key="1">
    <citation type="submission" date="2014-12" db="EMBL/GenBank/DDBJ databases">
        <title>Genome Sequence of Valsa Canker Pathogens Uncovers a Specific Adaption of Colonization on Woody Bark.</title>
        <authorList>
            <person name="Yin Z."/>
            <person name="Liu H."/>
            <person name="Gao X."/>
            <person name="Li Z."/>
            <person name="Song N."/>
            <person name="Ke X."/>
            <person name="Dai Q."/>
            <person name="Wu Y."/>
            <person name="Sun Y."/>
            <person name="Xu J.-R."/>
            <person name="Kang Z.K."/>
            <person name="Wang L."/>
            <person name="Huang L."/>
        </authorList>
    </citation>
    <scope>NUCLEOTIDE SEQUENCE [LARGE SCALE GENOMIC DNA]</scope>
    <source>
        <strain evidence="1">03-8</strain>
    </source>
</reference>
<name>A0A194VPG6_CYTMA</name>
<evidence type="ECO:0000313" key="2">
    <source>
        <dbReference type="Proteomes" id="UP000078559"/>
    </source>
</evidence>
<dbReference type="SUPFAM" id="SSF81383">
    <property type="entry name" value="F-box domain"/>
    <property type="match status" value="1"/>
</dbReference>
<dbReference type="AlphaFoldDB" id="A0A194VPG6"/>